<evidence type="ECO:0000313" key="2">
    <source>
        <dbReference type="Proteomes" id="UP000314294"/>
    </source>
</evidence>
<dbReference type="AlphaFoldDB" id="A0A4Z2J8Z8"/>
<evidence type="ECO:0000313" key="1">
    <source>
        <dbReference type="EMBL" id="TNN86659.1"/>
    </source>
</evidence>
<protein>
    <submittedName>
        <fullName evidence="1">Uncharacterized protein</fullName>
    </submittedName>
</protein>
<name>A0A4Z2J8Z8_9TELE</name>
<dbReference type="Proteomes" id="UP000314294">
    <property type="component" value="Unassembled WGS sequence"/>
</dbReference>
<accession>A0A4Z2J8Z8</accession>
<proteinExistence type="predicted"/>
<organism evidence="1 2">
    <name type="scientific">Liparis tanakae</name>
    <name type="common">Tanaka's snailfish</name>
    <dbReference type="NCBI Taxonomy" id="230148"/>
    <lineage>
        <taxon>Eukaryota</taxon>
        <taxon>Metazoa</taxon>
        <taxon>Chordata</taxon>
        <taxon>Craniata</taxon>
        <taxon>Vertebrata</taxon>
        <taxon>Euteleostomi</taxon>
        <taxon>Actinopterygii</taxon>
        <taxon>Neopterygii</taxon>
        <taxon>Teleostei</taxon>
        <taxon>Neoteleostei</taxon>
        <taxon>Acanthomorphata</taxon>
        <taxon>Eupercaria</taxon>
        <taxon>Perciformes</taxon>
        <taxon>Cottioidei</taxon>
        <taxon>Cottales</taxon>
        <taxon>Liparidae</taxon>
        <taxon>Liparis</taxon>
    </lineage>
</organism>
<dbReference type="EMBL" id="SRLO01000014">
    <property type="protein sequence ID" value="TNN86659.1"/>
    <property type="molecule type" value="Genomic_DNA"/>
</dbReference>
<gene>
    <name evidence="1" type="ORF">EYF80_003127</name>
</gene>
<reference evidence="1 2" key="1">
    <citation type="submission" date="2019-03" db="EMBL/GenBank/DDBJ databases">
        <title>First draft genome of Liparis tanakae, snailfish: a comprehensive survey of snailfish specific genes.</title>
        <authorList>
            <person name="Kim W."/>
            <person name="Song I."/>
            <person name="Jeong J.-H."/>
            <person name="Kim D."/>
            <person name="Kim S."/>
            <person name="Ryu S."/>
            <person name="Song J.Y."/>
            <person name="Lee S.K."/>
        </authorList>
    </citation>
    <scope>NUCLEOTIDE SEQUENCE [LARGE SCALE GENOMIC DNA]</scope>
    <source>
        <tissue evidence="1">Muscle</tissue>
    </source>
</reference>
<keyword evidence="2" id="KW-1185">Reference proteome</keyword>
<comment type="caution">
    <text evidence="1">The sequence shown here is derived from an EMBL/GenBank/DDBJ whole genome shotgun (WGS) entry which is preliminary data.</text>
</comment>
<sequence length="71" mass="7748">MGPPVLSLWGWTEGEPRGRLLCSGVLGKGQCTQLRSGGGLLFWLFHTTSSLAKLGTLEISVMTRKRLSMRS</sequence>